<proteinExistence type="predicted"/>
<accession>A0ABD2I4M6</accession>
<keyword evidence="2" id="KW-1185">Reference proteome</keyword>
<protein>
    <submittedName>
        <fullName evidence="1">Uncharacterized protein</fullName>
    </submittedName>
</protein>
<sequence length="155" mass="17762">MVLFRKIDAIGSSRQSLRKNKGEGGTSFATPLSWTMDDQSINYWHYNKYMHLSTDEETHVQSKTFAIVITIDQAQLPEGRTAEEAKVALRFALNSHEILRNSCRFFYFSSNPEDRVRLFFPAHFPDDEIKIQLFAVLALLNHEILKATKGGPRAN</sequence>
<reference evidence="1 2" key="1">
    <citation type="submission" date="2024-10" db="EMBL/GenBank/DDBJ databases">
        <authorList>
            <person name="Kim D."/>
        </authorList>
    </citation>
    <scope>NUCLEOTIDE SEQUENCE [LARGE SCALE GENOMIC DNA]</scope>
    <source>
        <strain evidence="1">Taebaek</strain>
    </source>
</reference>
<dbReference type="AlphaFoldDB" id="A0ABD2I4M6"/>
<dbReference type="Proteomes" id="UP001620645">
    <property type="component" value="Unassembled WGS sequence"/>
</dbReference>
<name>A0ABD2I4M6_HETSC</name>
<organism evidence="1 2">
    <name type="scientific">Heterodera schachtii</name>
    <name type="common">Sugarbeet cyst nematode worm</name>
    <name type="synonym">Tylenchus schachtii</name>
    <dbReference type="NCBI Taxonomy" id="97005"/>
    <lineage>
        <taxon>Eukaryota</taxon>
        <taxon>Metazoa</taxon>
        <taxon>Ecdysozoa</taxon>
        <taxon>Nematoda</taxon>
        <taxon>Chromadorea</taxon>
        <taxon>Rhabditida</taxon>
        <taxon>Tylenchina</taxon>
        <taxon>Tylenchomorpha</taxon>
        <taxon>Tylenchoidea</taxon>
        <taxon>Heteroderidae</taxon>
        <taxon>Heteroderinae</taxon>
        <taxon>Heterodera</taxon>
    </lineage>
</organism>
<evidence type="ECO:0000313" key="2">
    <source>
        <dbReference type="Proteomes" id="UP001620645"/>
    </source>
</evidence>
<comment type="caution">
    <text evidence="1">The sequence shown here is derived from an EMBL/GenBank/DDBJ whole genome shotgun (WGS) entry which is preliminary data.</text>
</comment>
<gene>
    <name evidence="1" type="ORF">niasHS_013380</name>
</gene>
<dbReference type="EMBL" id="JBICCN010000355">
    <property type="protein sequence ID" value="KAL3075157.1"/>
    <property type="molecule type" value="Genomic_DNA"/>
</dbReference>
<evidence type="ECO:0000313" key="1">
    <source>
        <dbReference type="EMBL" id="KAL3075157.1"/>
    </source>
</evidence>